<accession>A0A061AJH0</accession>
<evidence type="ECO:0000313" key="2">
    <source>
        <dbReference type="EMBL" id="CDR31142.1"/>
    </source>
</evidence>
<dbReference type="PATRIC" id="fig|35623.3.peg.1069"/>
<evidence type="ECO:0000313" key="3">
    <source>
        <dbReference type="Proteomes" id="UP000032434"/>
    </source>
</evidence>
<protein>
    <submittedName>
        <fullName evidence="2">Uncharacterized protein</fullName>
    </submittedName>
</protein>
<dbReference type="InParanoid" id="A0A061AJH0"/>
<dbReference type="AlphaFoldDB" id="A0A061AJH0"/>
<sequence>MNEVFEFIKDANLKLDELAKKDKKYKDITHPLKELLSNIKGEFLGFKKSHESILKNTLDSHDLLKSTFNQKILMLQKNLEHHKDEVKNKRLQLDSKQTNDLKEIEKETSIIIAKHKDSIKELELKQGELKREIQTAKAKEISEIERLIAEIKKHSDHQLKQIEENHQSLLIEIKKSYDENVLTTHESMNSKKAEVALRLEQMNLLKNTYRDQSDKKYLSIKNDYHLESIQFNQHVDLLKKEKDEFIKKAKDTYKKALIPIDDEKYEFNQKYELTKKEIEDSYHQKFLVHKKQMDEMNQEYSAKKEQIIKETAEAITLYNSKLTAFRETIQLDRHEYLTQYKADFSLLSTEDDKKDLNRNKNKYLRSQDNELNKQIHRTNRATIQKNKEQYQKLYDLEIALLEKQMKWRIEGKLMIINQKLLNFKNDQEHLYHQKQIEFKQKSLKYAHDFELEKIELVYLSKIAPLELKLSVANSISERDINLLSNDTNYHLNYYQHQEDLIAFELESFILEQETLLESLKLYYDYQLNVTQMTHQLNIDKENVIRDLKVKTQLSKKDLSIYAFERQALSLELDTLESILEINSEIDFLMKKERVYSEQIESLTQIEIEKINLSRSLEEFKSNLNEHLEYITLDSEILYKDLDIVQSRIHFLFNQIYVIYNIHHHFMLQLMNLYQLPAHPEDIKLFIQLSLDIFKNLSFIQEQSKDEFLIDLHQYHETKINDLMNLRMNTKVDFLNNELNHKLDSLELSIENYVSVIEKYEYQIKLLNNNIDKKQSEINILDNRDDQGNKNYKLNKELLSKQMNDLESEVSNIETEILKNQKAIDKIEQTKQKLYTQFEQSKKNLSKKYQIEANVYLNQMSIYQRILSKLTQLFKTYEQKVDFITQKLNQPIYLTDNIMKEYQKGYDKIETYFELKSNVLYQELLKVSVRLINQLISDQESLKTNYYKDFEQKELEIQKKMIQSEQTINQVKKKYQEIIIDASNEKSISFKALKDALHKDRFHTIQQLKESMVQTESYIMNNERNLENESKLIDANLSSVIAQFKVDYDKAYQKVQDLLNKNMSKLVEAKTIKDKNLKQLEDSTQSKNGLLHTKFNQNEVKLTEFYQNKITEYKENLNKKQAHFEKRIQQIHLDLEQTTKQKTILMDENQKEYEQFGLKVEMHEKKLYQKELLDAKKSFAFKSRTLKL</sequence>
<keyword evidence="3" id="KW-1185">Reference proteome</keyword>
<name>A0A061AJH0_9MOLU</name>
<dbReference type="Proteomes" id="UP000032434">
    <property type="component" value="Chromosome 1"/>
</dbReference>
<feature type="coiled-coil region" evidence="1">
    <location>
        <begin position="735"/>
        <end position="843"/>
    </location>
</feature>
<dbReference type="EMBL" id="LK028559">
    <property type="protein sequence ID" value="CDR31142.1"/>
    <property type="molecule type" value="Genomic_DNA"/>
</dbReference>
<dbReference type="HOGENOM" id="CLU_284508_0_0_14"/>
<organism evidence="2 3">
    <name type="scientific">Acholeplasma oculi</name>
    <dbReference type="NCBI Taxonomy" id="35623"/>
    <lineage>
        <taxon>Bacteria</taxon>
        <taxon>Bacillati</taxon>
        <taxon>Mycoplasmatota</taxon>
        <taxon>Mollicutes</taxon>
        <taxon>Acholeplasmatales</taxon>
        <taxon>Acholeplasmataceae</taxon>
        <taxon>Acholeplasma</taxon>
    </lineage>
</organism>
<reference evidence="3" key="1">
    <citation type="submission" date="2014-05" db="EMBL/GenBank/DDBJ databases">
        <authorList>
            <person name="Kube M."/>
        </authorList>
    </citation>
    <scope>NUCLEOTIDE SEQUENCE [LARGE SCALE GENOMIC DNA]</scope>
</reference>
<feature type="coiled-coil region" evidence="1">
    <location>
        <begin position="72"/>
        <end position="179"/>
    </location>
</feature>
<keyword evidence="1" id="KW-0175">Coiled coil</keyword>
<dbReference type="KEGG" id="aoc:Aocu_10690"/>
<evidence type="ECO:0000256" key="1">
    <source>
        <dbReference type="SAM" id="Coils"/>
    </source>
</evidence>
<proteinExistence type="predicted"/>
<dbReference type="STRING" id="35623.Aocu_10690"/>
<gene>
    <name evidence="2" type="ORF">Aocu_10690</name>
</gene>